<keyword evidence="1" id="KW-0472">Membrane</keyword>
<proteinExistence type="predicted"/>
<name>A0A8D8GSW0_CULPI</name>
<accession>A0A8D8GSW0</accession>
<protein>
    <submittedName>
        <fullName evidence="2">(northern house mosquito) hypothetical protein</fullName>
    </submittedName>
</protein>
<reference evidence="2" key="1">
    <citation type="submission" date="2021-05" db="EMBL/GenBank/DDBJ databases">
        <authorList>
            <person name="Alioto T."/>
            <person name="Alioto T."/>
            <person name="Gomez Garrido J."/>
        </authorList>
    </citation>
    <scope>NUCLEOTIDE SEQUENCE</scope>
</reference>
<feature type="transmembrane region" description="Helical" evidence="1">
    <location>
        <begin position="70"/>
        <end position="93"/>
    </location>
</feature>
<dbReference type="EMBL" id="HBUE01282927">
    <property type="protein sequence ID" value="CAG6569993.1"/>
    <property type="molecule type" value="Transcribed_RNA"/>
</dbReference>
<dbReference type="EMBL" id="HBUE01177389">
    <property type="protein sequence ID" value="CAG6518459.1"/>
    <property type="molecule type" value="Transcribed_RNA"/>
</dbReference>
<keyword evidence="1" id="KW-0812">Transmembrane</keyword>
<dbReference type="AlphaFoldDB" id="A0A8D8GSW0"/>
<sequence length="371" mass="40870">MINLYTTSYRLRAKSTSHPSTNQAEPAVGFPQVGPPRNNLLAFVLIVPVSSSILPVHHRQILHRTARAQPVNVGVAAAVAPIAIPVGMMVVAIRGTPAIRVRVVVVLLVEPGRHHRKRRRGRGRIVVVVAGRRRGRREADVVDRHGALVHARAPRVRGAARRLLDAGRVDRGLELTLRLLLPRHQVPLPLGDGRKAPIFGFPRQPILKLLLGLFRGLLRQHLALPVRNDVTGVVPLRHLQRLVHVVGGRELSRDLGVHLGGLFVLEFSALDLHLFHAGNVLGHFQLRDQVRLLGQELLVRRGQTLHAHAARRRREGLGEHFVRAAELHAVEVLDRDGRQRLLLLADRRVLGRGWRGNVAFGRSGLAAGGGG</sequence>
<organism evidence="2">
    <name type="scientific">Culex pipiens</name>
    <name type="common">House mosquito</name>
    <dbReference type="NCBI Taxonomy" id="7175"/>
    <lineage>
        <taxon>Eukaryota</taxon>
        <taxon>Metazoa</taxon>
        <taxon>Ecdysozoa</taxon>
        <taxon>Arthropoda</taxon>
        <taxon>Hexapoda</taxon>
        <taxon>Insecta</taxon>
        <taxon>Pterygota</taxon>
        <taxon>Neoptera</taxon>
        <taxon>Endopterygota</taxon>
        <taxon>Diptera</taxon>
        <taxon>Nematocera</taxon>
        <taxon>Culicoidea</taxon>
        <taxon>Culicidae</taxon>
        <taxon>Culicinae</taxon>
        <taxon>Culicini</taxon>
        <taxon>Culex</taxon>
        <taxon>Culex</taxon>
    </lineage>
</organism>
<dbReference type="EMBL" id="HBUE01282925">
    <property type="protein sequence ID" value="CAG6569992.1"/>
    <property type="molecule type" value="Transcribed_RNA"/>
</dbReference>
<evidence type="ECO:0000313" key="2">
    <source>
        <dbReference type="EMBL" id="CAG6518460.1"/>
    </source>
</evidence>
<evidence type="ECO:0000256" key="1">
    <source>
        <dbReference type="SAM" id="Phobius"/>
    </source>
</evidence>
<keyword evidence="1" id="KW-1133">Transmembrane helix</keyword>
<dbReference type="EMBL" id="HBUE01177391">
    <property type="protein sequence ID" value="CAG6518460.1"/>
    <property type="molecule type" value="Transcribed_RNA"/>
</dbReference>